<reference evidence="2" key="1">
    <citation type="submission" date="2023-07" db="EMBL/GenBank/DDBJ databases">
        <title>draft genome sequence of fig (Ficus carica).</title>
        <authorList>
            <person name="Takahashi T."/>
            <person name="Nishimura K."/>
        </authorList>
    </citation>
    <scope>NUCLEOTIDE SEQUENCE</scope>
</reference>
<sequence>MIKTEDEIKSILKEPPRLLDNPFSYRFMSTKINTSTNLTKGEATDELKISTSFVKTVHNFPRGSAIAFERQEMIAWLSPSKMQQLSFSFLAKRMANRAAEASARRGRGASHHMVHHQIQESPI</sequence>
<organism evidence="2 3">
    <name type="scientific">Ficus carica</name>
    <name type="common">Common fig</name>
    <dbReference type="NCBI Taxonomy" id="3494"/>
    <lineage>
        <taxon>Eukaryota</taxon>
        <taxon>Viridiplantae</taxon>
        <taxon>Streptophyta</taxon>
        <taxon>Embryophyta</taxon>
        <taxon>Tracheophyta</taxon>
        <taxon>Spermatophyta</taxon>
        <taxon>Magnoliopsida</taxon>
        <taxon>eudicotyledons</taxon>
        <taxon>Gunneridae</taxon>
        <taxon>Pentapetalae</taxon>
        <taxon>rosids</taxon>
        <taxon>fabids</taxon>
        <taxon>Rosales</taxon>
        <taxon>Moraceae</taxon>
        <taxon>Ficeae</taxon>
        <taxon>Ficus</taxon>
    </lineage>
</organism>
<evidence type="ECO:0000313" key="2">
    <source>
        <dbReference type="EMBL" id="GMN28305.1"/>
    </source>
</evidence>
<name>A0AA87ZBA5_FICCA</name>
<evidence type="ECO:0000256" key="1">
    <source>
        <dbReference type="SAM" id="MobiDB-lite"/>
    </source>
</evidence>
<gene>
    <name evidence="2" type="ORF">TIFTF001_044223</name>
</gene>
<dbReference type="AlphaFoldDB" id="A0AA87ZBA5"/>
<comment type="caution">
    <text evidence="2">The sequence shown here is derived from an EMBL/GenBank/DDBJ whole genome shotgun (WGS) entry which is preliminary data.</text>
</comment>
<accession>A0AA87ZBA5</accession>
<keyword evidence="3" id="KW-1185">Reference proteome</keyword>
<feature type="compositionally biased region" description="Basic residues" evidence="1">
    <location>
        <begin position="104"/>
        <end position="115"/>
    </location>
</feature>
<feature type="region of interest" description="Disordered" evidence="1">
    <location>
        <begin position="100"/>
        <end position="123"/>
    </location>
</feature>
<proteinExistence type="predicted"/>
<protein>
    <submittedName>
        <fullName evidence="2">Uncharacterized protein</fullName>
    </submittedName>
</protein>
<dbReference type="EMBL" id="BTGU01003196">
    <property type="protein sequence ID" value="GMN28305.1"/>
    <property type="molecule type" value="Genomic_DNA"/>
</dbReference>
<dbReference type="Proteomes" id="UP001187192">
    <property type="component" value="Unassembled WGS sequence"/>
</dbReference>
<evidence type="ECO:0000313" key="3">
    <source>
        <dbReference type="Proteomes" id="UP001187192"/>
    </source>
</evidence>